<feature type="compositionally biased region" description="Polar residues" evidence="2">
    <location>
        <begin position="151"/>
        <end position="164"/>
    </location>
</feature>
<evidence type="ECO:0000313" key="3">
    <source>
        <dbReference type="EMBL" id="KAK8854634.1"/>
    </source>
</evidence>
<dbReference type="KEGG" id="kne:92180631"/>
<feature type="compositionally biased region" description="Polar residues" evidence="2">
    <location>
        <begin position="1337"/>
        <end position="1348"/>
    </location>
</feature>
<feature type="region of interest" description="Disordered" evidence="2">
    <location>
        <begin position="147"/>
        <end position="185"/>
    </location>
</feature>
<keyword evidence="1" id="KW-0945">Host-virus interaction</keyword>
<feature type="compositionally biased region" description="Low complexity" evidence="2">
    <location>
        <begin position="1324"/>
        <end position="1336"/>
    </location>
</feature>
<comment type="caution">
    <text evidence="3">The sequence shown here is derived from an EMBL/GenBank/DDBJ whole genome shotgun (WGS) entry which is preliminary data.</text>
</comment>
<accession>A0AAW0YRJ6</accession>
<protein>
    <submittedName>
        <fullName evidence="3">Uncharacterized protein</fullName>
    </submittedName>
</protein>
<feature type="compositionally biased region" description="Pro residues" evidence="2">
    <location>
        <begin position="1583"/>
        <end position="1594"/>
    </location>
</feature>
<keyword evidence="4" id="KW-1185">Reference proteome</keyword>
<feature type="compositionally biased region" description="Polar residues" evidence="2">
    <location>
        <begin position="1054"/>
        <end position="1068"/>
    </location>
</feature>
<feature type="compositionally biased region" description="Basic and acidic residues" evidence="2">
    <location>
        <begin position="51"/>
        <end position="68"/>
    </location>
</feature>
<evidence type="ECO:0000256" key="1">
    <source>
        <dbReference type="ARBA" id="ARBA00022581"/>
    </source>
</evidence>
<feature type="compositionally biased region" description="Low complexity" evidence="2">
    <location>
        <begin position="847"/>
        <end position="858"/>
    </location>
</feature>
<dbReference type="RefSeq" id="XP_066802872.1">
    <property type="nucleotide sequence ID" value="XM_066946480.1"/>
</dbReference>
<gene>
    <name evidence="3" type="ORF">IAR55_003373</name>
</gene>
<feature type="region of interest" description="Disordered" evidence="2">
    <location>
        <begin position="1039"/>
        <end position="1123"/>
    </location>
</feature>
<feature type="compositionally biased region" description="Pro residues" evidence="2">
    <location>
        <begin position="1515"/>
        <end position="1524"/>
    </location>
</feature>
<feature type="region of interest" description="Disordered" evidence="2">
    <location>
        <begin position="1510"/>
        <end position="1548"/>
    </location>
</feature>
<organism evidence="3 4">
    <name type="scientific">Kwoniella newhampshirensis</name>
    <dbReference type="NCBI Taxonomy" id="1651941"/>
    <lineage>
        <taxon>Eukaryota</taxon>
        <taxon>Fungi</taxon>
        <taxon>Dikarya</taxon>
        <taxon>Basidiomycota</taxon>
        <taxon>Agaricomycotina</taxon>
        <taxon>Tremellomycetes</taxon>
        <taxon>Tremellales</taxon>
        <taxon>Cryptococcaceae</taxon>
        <taxon>Kwoniella</taxon>
    </lineage>
</organism>
<feature type="compositionally biased region" description="Basic residues" evidence="2">
    <location>
        <begin position="1350"/>
        <end position="1360"/>
    </location>
</feature>
<dbReference type="PANTHER" id="PTHR13037:SF24">
    <property type="entry name" value="POLYCOMB PROTEIN PCL-RELATED"/>
    <property type="match status" value="1"/>
</dbReference>
<feature type="compositionally biased region" description="Basic and acidic residues" evidence="2">
    <location>
        <begin position="870"/>
        <end position="882"/>
    </location>
</feature>
<feature type="region of interest" description="Disordered" evidence="2">
    <location>
        <begin position="123"/>
        <end position="142"/>
    </location>
</feature>
<feature type="compositionally biased region" description="Low complexity" evidence="2">
    <location>
        <begin position="1111"/>
        <end position="1121"/>
    </location>
</feature>
<feature type="compositionally biased region" description="Polar residues" evidence="2">
    <location>
        <begin position="1"/>
        <end position="11"/>
    </location>
</feature>
<feature type="compositionally biased region" description="Polar residues" evidence="2">
    <location>
        <begin position="639"/>
        <end position="656"/>
    </location>
</feature>
<sequence>MTHANLFSPSNRIHHSHYLHPEPTSQQSNSFRRSSGGAIRSLRKIPSTLFNKEKTPLKPRPSKDKFKVFVEPPVSQPMKKTDTSTRVPVQTNIEKVKTKSKPRKALADLLHWGNHSHIEPLTLTQQQNQPPKPSAPAVPPKTANMLKKFNRSPSTKSIQSQLSSLRPPDEPMASRPSMGDDPFVRKGEGAEVVDHVHKHDKPSPSVKSIFLDRRSSMSSGKALSARTMLNDRSKEIPERPKALSPDGSPISTTFASIDTLVNLPPRTVSLDKVPSTFQSSAPLPVVAEASTEVEETGKTLKRDKTKSRIWGLLGKARVKKNKDQPEGMSDTWAKPVIHVPADLSLSAHIDEKYAATTVNSGITAMRPGSSRPRPPMLHISAPSLDDYPMAAQSTSSINSLSHIANKLALDGNSDTRQPDTLSRYPISSGEGGVWESVVGTIADRPSESGARHALEELMGPSRLPKRKSLTGLFGVAIRKSMEKIKSSSPPRAIVSRYNVSPPRLMAEPALKSLAGGVEEKSEAPRAVISSGGFESRFASSLAQSLQAEIIRGDGLNHVAAATHKLLHLVSDLDLSPASSNSPTVQITKSTNSLRQVFNSSPTPIRRIRSAMLTSKASSSSLKPSSANVSPLELALHRSQVPSGLQKTAQQSTSPPRQSMVRKGMRNIFAPPSPAAPKSSNATDLSKLEGHTVNPELDHLTHPTQDRMPSETNLREIRKSDVPADLKAIIVNSDTEALVTSPSKRTSLGLPEPPPQDRISPRRPAPAPPALSLPPEPDLPSKQSIEAVPLAVGQLDVGDSVNGTDCRNSFDFTNEYASLDQGSQRASFVDALKRVGSLNLFTDNELSPVPTVPQVPTTPDQEAVPTFHISKPSDSDTRNGDNSEEHEDDDDDDDDDNFEDAVEIQRVVGFARSSPVRKEPFRGQLSFQQHMTMAQPSHASFGAPEPALAEEAPAVHAHRRGHRRGESGFSIATMSSIGDVIGAGSEREYTNYFDVNFGSHLDHVHQSSITETAENIEQGQSPDPERYLDTRSRLCFDAKNNARSVTRRGHHRRNSSVQSLDSVDSNGDSIVSGPPISMHNRRRSSYISKHRRNSSSDSTFGRPNWAAHRRNSSSASTATNTSVSQIVRPGLGERMFVRDGGVQLTSITGSPPDDGELQDRQEHHRIVSWDSMFDCTRSRENDSLFDSAPDSIFDSSAHVSRSSMDNDSIFGPEQQTVGQGFLLRGLRPVSTISTATTSTDPDDTFANVSRWSLEAQPISKTEERTELCWEAVGENMSSMTPIGSDKPTPGRQALGMSFSRPPRPGQRRPPHLMFADTSLDTPGLTSPSASEASSRTSLDTNAASITLGNRTRPRGSGHYRQKSSAGVKIDATIHEMPSIATVRANKSSASPGGRVISMKNSHSTIRDHEVSIIGPEDFDEDDDLDRMRSIRRWLDFEREAEYEFKKTRRCWMDSEASKLALSEWKMPKTTGEIAAFLAQSTQTYKPLEKLPTGGHIANRRKSSLSDCRMVSSPYGLPLPKPPGPNNKPKMSLTTKYEKKNSTSSSTSASSTLAFTFPFPDDVPEPPSAPPFSAVFAPFARETPISPPPKPAPFQPALPFQHSTHDAFGLRKQLKKNKGQGDGENGQRPRVTSNARREALGWGRRRMSDGPEKTVGLGVDNARAVHLGFKSHLKAPGASIAGGKENATVGIDSGHSSVPRKEENAYDKTRSTRLRGPTPARKRGPRQVASQPLGLRL</sequence>
<dbReference type="PANTHER" id="PTHR13037">
    <property type="entry name" value="FORMIN"/>
    <property type="match status" value="1"/>
</dbReference>
<feature type="compositionally biased region" description="Basic residues" evidence="2">
    <location>
        <begin position="1078"/>
        <end position="1092"/>
    </location>
</feature>
<feature type="region of interest" description="Disordered" evidence="2">
    <location>
        <begin position="694"/>
        <end position="718"/>
    </location>
</feature>
<proteinExistence type="predicted"/>
<feature type="region of interest" description="Disordered" evidence="2">
    <location>
        <begin position="1276"/>
        <end position="1365"/>
    </location>
</feature>
<feature type="region of interest" description="Disordered" evidence="2">
    <location>
        <begin position="1"/>
        <end position="87"/>
    </location>
</feature>
<dbReference type="GeneID" id="92180631"/>
<feature type="region of interest" description="Disordered" evidence="2">
    <location>
        <begin position="737"/>
        <end position="781"/>
    </location>
</feature>
<reference evidence="3 4" key="1">
    <citation type="journal article" date="2024" name="bioRxiv">
        <title>Comparative genomics of Cryptococcus and Kwoniella reveals pathogenesis evolution and contrasting karyotype dynamics via intercentromeric recombination or chromosome fusion.</title>
        <authorList>
            <person name="Coelho M.A."/>
            <person name="David-Palma M."/>
            <person name="Shea T."/>
            <person name="Bowers K."/>
            <person name="McGinley-Smith S."/>
            <person name="Mohammad A.W."/>
            <person name="Gnirke A."/>
            <person name="Yurkov A.M."/>
            <person name="Nowrousian M."/>
            <person name="Sun S."/>
            <person name="Cuomo C.A."/>
            <person name="Heitman J."/>
        </authorList>
    </citation>
    <scope>NUCLEOTIDE SEQUENCE [LARGE SCALE GENOMIC DNA]</scope>
    <source>
        <strain evidence="3 4">CBS 13917</strain>
    </source>
</reference>
<feature type="compositionally biased region" description="Pro residues" evidence="2">
    <location>
        <begin position="130"/>
        <end position="139"/>
    </location>
</feature>
<dbReference type="EMBL" id="JBCAWK010000006">
    <property type="protein sequence ID" value="KAK8854634.1"/>
    <property type="molecule type" value="Genomic_DNA"/>
</dbReference>
<feature type="compositionally biased region" description="Pro residues" evidence="2">
    <location>
        <begin position="762"/>
        <end position="777"/>
    </location>
</feature>
<feature type="region of interest" description="Disordered" evidence="2">
    <location>
        <begin position="666"/>
        <end position="685"/>
    </location>
</feature>
<feature type="region of interest" description="Disordered" evidence="2">
    <location>
        <begin position="1579"/>
        <end position="1598"/>
    </location>
</feature>
<evidence type="ECO:0000313" key="4">
    <source>
        <dbReference type="Proteomes" id="UP001388673"/>
    </source>
</evidence>
<feature type="region of interest" description="Disordered" evidence="2">
    <location>
        <begin position="1675"/>
        <end position="1735"/>
    </location>
</feature>
<feature type="compositionally biased region" description="Basic and acidic residues" evidence="2">
    <location>
        <begin position="1697"/>
        <end position="1708"/>
    </location>
</feature>
<feature type="compositionally biased region" description="Basic residues" evidence="2">
    <location>
        <begin position="1044"/>
        <end position="1053"/>
    </location>
</feature>
<evidence type="ECO:0000256" key="2">
    <source>
        <dbReference type="SAM" id="MobiDB-lite"/>
    </source>
</evidence>
<dbReference type="Proteomes" id="UP001388673">
    <property type="component" value="Unassembled WGS sequence"/>
</dbReference>
<feature type="compositionally biased region" description="Acidic residues" evidence="2">
    <location>
        <begin position="883"/>
        <end position="896"/>
    </location>
</feature>
<feature type="compositionally biased region" description="Polar residues" evidence="2">
    <location>
        <begin position="23"/>
        <end position="33"/>
    </location>
</feature>
<feature type="region of interest" description="Disordered" evidence="2">
    <location>
        <begin position="639"/>
        <end position="660"/>
    </location>
</feature>
<feature type="region of interest" description="Disordered" evidence="2">
    <location>
        <begin position="846"/>
        <end position="896"/>
    </location>
</feature>
<name>A0AAW0YRJ6_9TREE</name>
<feature type="region of interest" description="Disordered" evidence="2">
    <location>
        <begin position="1613"/>
        <end position="1651"/>
    </location>
</feature>